<evidence type="ECO:0000256" key="1">
    <source>
        <dbReference type="SAM" id="Phobius"/>
    </source>
</evidence>
<dbReference type="InterPro" id="IPR013830">
    <property type="entry name" value="SGNH_hydro"/>
</dbReference>
<dbReference type="InterPro" id="IPR036514">
    <property type="entry name" value="SGNH_hydro_sf"/>
</dbReference>
<dbReference type="GO" id="GO:0106435">
    <property type="term" value="F:carboxylesterase activity"/>
    <property type="evidence" value="ECO:0007669"/>
    <property type="project" value="UniProtKB-EC"/>
</dbReference>
<accession>A0A518H4B2</accession>
<sequence>MLTRWLVYHVASGHAFFTGAACLIVAACLSTYTRRRGVRTARNVLVLIGGSAVIVTATPLPPWAYFLLAAVTLAWFVGEAFRKRLPDRWAFRLRMAVALAWSAAVLAEVPYHLMPRVPPLGDPALGVIDDSVTAGIGGYEAVTWTALLADRHGIEVRDHSQMGANVASALRQAEDLSTEERLVLLEIGGNDILGETTPDEFEAGLDALLASVSRPGRVVVLLELPLPPTYNAYGRIQRRLARRHGALLVPKRVLLGILGRGGATLVTIHLTQEGHHHMAGVVWEVVRRAYADQGRGDPGR</sequence>
<protein>
    <submittedName>
        <fullName evidence="3">Esterase TesA</fullName>
        <ecNumber evidence="3">3.1.1.1</ecNumber>
    </submittedName>
</protein>
<evidence type="ECO:0000259" key="2">
    <source>
        <dbReference type="Pfam" id="PF13472"/>
    </source>
</evidence>
<dbReference type="KEGG" id="tpla:ElP_35510"/>
<dbReference type="EC" id="3.1.1.1" evidence="3"/>
<evidence type="ECO:0000313" key="4">
    <source>
        <dbReference type="Proteomes" id="UP000317835"/>
    </source>
</evidence>
<feature type="transmembrane region" description="Helical" evidence="1">
    <location>
        <begin position="6"/>
        <end position="29"/>
    </location>
</feature>
<gene>
    <name evidence="3" type="primary">tesA_1</name>
    <name evidence="3" type="ORF">ElP_35510</name>
</gene>
<organism evidence="3 4">
    <name type="scientific">Tautonia plasticadhaerens</name>
    <dbReference type="NCBI Taxonomy" id="2527974"/>
    <lineage>
        <taxon>Bacteria</taxon>
        <taxon>Pseudomonadati</taxon>
        <taxon>Planctomycetota</taxon>
        <taxon>Planctomycetia</taxon>
        <taxon>Isosphaerales</taxon>
        <taxon>Isosphaeraceae</taxon>
        <taxon>Tautonia</taxon>
    </lineage>
</organism>
<dbReference type="AlphaFoldDB" id="A0A518H4B2"/>
<feature type="transmembrane region" description="Helical" evidence="1">
    <location>
        <begin position="41"/>
        <end position="57"/>
    </location>
</feature>
<name>A0A518H4B2_9BACT</name>
<dbReference type="Pfam" id="PF13472">
    <property type="entry name" value="Lipase_GDSL_2"/>
    <property type="match status" value="1"/>
</dbReference>
<keyword evidence="1" id="KW-0812">Transmembrane</keyword>
<keyword evidence="4" id="KW-1185">Reference proteome</keyword>
<dbReference type="Gene3D" id="3.40.50.1110">
    <property type="entry name" value="SGNH hydrolase"/>
    <property type="match status" value="1"/>
</dbReference>
<dbReference type="Proteomes" id="UP000317835">
    <property type="component" value="Chromosome"/>
</dbReference>
<evidence type="ECO:0000313" key="3">
    <source>
        <dbReference type="EMBL" id="QDV35647.1"/>
    </source>
</evidence>
<keyword evidence="1" id="KW-0472">Membrane</keyword>
<dbReference type="OrthoDB" id="272324at2"/>
<feature type="domain" description="SGNH hydrolase-type esterase" evidence="2">
    <location>
        <begin position="130"/>
        <end position="276"/>
    </location>
</feature>
<keyword evidence="3" id="KW-0378">Hydrolase</keyword>
<dbReference type="PROSITE" id="PS51257">
    <property type="entry name" value="PROKAR_LIPOPROTEIN"/>
    <property type="match status" value="1"/>
</dbReference>
<dbReference type="EMBL" id="CP036426">
    <property type="protein sequence ID" value="QDV35647.1"/>
    <property type="molecule type" value="Genomic_DNA"/>
</dbReference>
<dbReference type="SUPFAM" id="SSF52266">
    <property type="entry name" value="SGNH hydrolase"/>
    <property type="match status" value="1"/>
</dbReference>
<proteinExistence type="predicted"/>
<reference evidence="3 4" key="1">
    <citation type="submission" date="2019-02" db="EMBL/GenBank/DDBJ databases">
        <title>Deep-cultivation of Planctomycetes and their phenomic and genomic characterization uncovers novel biology.</title>
        <authorList>
            <person name="Wiegand S."/>
            <person name="Jogler M."/>
            <person name="Boedeker C."/>
            <person name="Pinto D."/>
            <person name="Vollmers J."/>
            <person name="Rivas-Marin E."/>
            <person name="Kohn T."/>
            <person name="Peeters S.H."/>
            <person name="Heuer A."/>
            <person name="Rast P."/>
            <person name="Oberbeckmann S."/>
            <person name="Bunk B."/>
            <person name="Jeske O."/>
            <person name="Meyerdierks A."/>
            <person name="Storesund J.E."/>
            <person name="Kallscheuer N."/>
            <person name="Luecker S."/>
            <person name="Lage O.M."/>
            <person name="Pohl T."/>
            <person name="Merkel B.J."/>
            <person name="Hornburger P."/>
            <person name="Mueller R.-W."/>
            <person name="Bruemmer F."/>
            <person name="Labrenz M."/>
            <person name="Spormann A.M."/>
            <person name="Op den Camp H."/>
            <person name="Overmann J."/>
            <person name="Amann R."/>
            <person name="Jetten M.S.M."/>
            <person name="Mascher T."/>
            <person name="Medema M.H."/>
            <person name="Devos D.P."/>
            <person name="Kaster A.-K."/>
            <person name="Ovreas L."/>
            <person name="Rohde M."/>
            <person name="Galperin M.Y."/>
            <person name="Jogler C."/>
        </authorList>
    </citation>
    <scope>NUCLEOTIDE SEQUENCE [LARGE SCALE GENOMIC DNA]</scope>
    <source>
        <strain evidence="3 4">ElP</strain>
    </source>
</reference>
<keyword evidence="1" id="KW-1133">Transmembrane helix</keyword>